<dbReference type="CDD" id="cd01066">
    <property type="entry name" value="APP_MetAP"/>
    <property type="match status" value="1"/>
</dbReference>
<dbReference type="Gene3D" id="3.40.350.10">
    <property type="entry name" value="Creatinase/prolidase N-terminal domain"/>
    <property type="match status" value="1"/>
</dbReference>
<evidence type="ECO:0000259" key="2">
    <source>
        <dbReference type="Pfam" id="PF01321"/>
    </source>
</evidence>
<evidence type="ECO:0000313" key="4">
    <source>
        <dbReference type="Proteomes" id="UP001209083"/>
    </source>
</evidence>
<name>A0ABY8QT09_9MICO</name>
<protein>
    <submittedName>
        <fullName evidence="3">M24 family metallopeptidase</fullName>
    </submittedName>
</protein>
<dbReference type="SUPFAM" id="SSF55920">
    <property type="entry name" value="Creatinase/aminopeptidase"/>
    <property type="match status" value="1"/>
</dbReference>
<sequence length="393" mass="44056">MIFSAAEYSDRLRRVRDRMQTQGLSALLVADPANIYYLTGYNAWSFYTPQVLFVPREGEMIFFARQMDADGAFRTTWLPAENIYGYPERYIHRPYIHPFDWVMFKLRELGLTVPASEGHVGLEMDAHFFSPKAYRAIVNAVPEWSLVDCFELVNWVRVVKSSAEIQHMRQAGMVCSEAMNAAIDNVRVGMRQCDLAAKISAAQISGTPEFGGDYPAIVPMIPTGVEADTPHLTWNSKPFESGQAVVLELSGAFERYHTPLARTVSLGKPSAELDRVSKATDEALNAVIDVTQAGVPVNELARTWNWTLAKHGLEKPSRIGYSIGIGYPPDWGERTVSLRSEDETVLEENMTFHLIGGMWMDGFGYELSEPIRVTESGIEAFTSFPRHLICKEG</sequence>
<dbReference type="InterPro" id="IPR000994">
    <property type="entry name" value="Pept_M24"/>
</dbReference>
<dbReference type="InterPro" id="IPR036005">
    <property type="entry name" value="Creatinase/aminopeptidase-like"/>
</dbReference>
<dbReference type="Pfam" id="PF00557">
    <property type="entry name" value="Peptidase_M24"/>
    <property type="match status" value="1"/>
</dbReference>
<proteinExistence type="predicted"/>
<dbReference type="EMBL" id="CP090958">
    <property type="protein sequence ID" value="WGW11300.1"/>
    <property type="molecule type" value="Genomic_DNA"/>
</dbReference>
<dbReference type="PANTHER" id="PTHR46112:SF2">
    <property type="entry name" value="XAA-PRO AMINOPEPTIDASE P-RELATED"/>
    <property type="match status" value="1"/>
</dbReference>
<feature type="domain" description="Creatinase N-terminal" evidence="2">
    <location>
        <begin position="11"/>
        <end position="159"/>
    </location>
</feature>
<dbReference type="Proteomes" id="UP001209083">
    <property type="component" value="Chromosome"/>
</dbReference>
<dbReference type="Gene3D" id="3.90.230.10">
    <property type="entry name" value="Creatinase/methionine aminopeptidase superfamily"/>
    <property type="match status" value="1"/>
</dbReference>
<dbReference type="SUPFAM" id="SSF53092">
    <property type="entry name" value="Creatinase/prolidase N-terminal domain"/>
    <property type="match status" value="1"/>
</dbReference>
<organism evidence="3 4">
    <name type="scientific">Saxibacter everestensis</name>
    <dbReference type="NCBI Taxonomy" id="2909229"/>
    <lineage>
        <taxon>Bacteria</taxon>
        <taxon>Bacillati</taxon>
        <taxon>Actinomycetota</taxon>
        <taxon>Actinomycetes</taxon>
        <taxon>Micrococcales</taxon>
        <taxon>Brevibacteriaceae</taxon>
        <taxon>Saxibacter</taxon>
    </lineage>
</organism>
<feature type="domain" description="Peptidase M24" evidence="1">
    <location>
        <begin position="167"/>
        <end position="375"/>
    </location>
</feature>
<dbReference type="InterPro" id="IPR029149">
    <property type="entry name" value="Creatin/AminoP/Spt16_N"/>
</dbReference>
<dbReference type="Pfam" id="PF01321">
    <property type="entry name" value="Creatinase_N"/>
    <property type="match status" value="1"/>
</dbReference>
<dbReference type="RefSeq" id="WP_349638087.1">
    <property type="nucleotide sequence ID" value="NZ_CP090958.1"/>
</dbReference>
<reference evidence="3 4" key="1">
    <citation type="submission" date="2023-05" db="EMBL/GenBank/DDBJ databases">
        <title>Lithophilousrod everest ZFBP1038 complete genpme.</title>
        <authorList>
            <person name="Tian M."/>
        </authorList>
    </citation>
    <scope>NUCLEOTIDE SEQUENCE [LARGE SCALE GENOMIC DNA]</scope>
    <source>
        <strain evidence="3 4">ZFBP1038</strain>
    </source>
</reference>
<accession>A0ABY8QT09</accession>
<dbReference type="PANTHER" id="PTHR46112">
    <property type="entry name" value="AMINOPEPTIDASE"/>
    <property type="match status" value="1"/>
</dbReference>
<keyword evidence="4" id="KW-1185">Reference proteome</keyword>
<gene>
    <name evidence="3" type="ORF">LWF01_14565</name>
</gene>
<evidence type="ECO:0000313" key="3">
    <source>
        <dbReference type="EMBL" id="WGW11300.1"/>
    </source>
</evidence>
<dbReference type="InterPro" id="IPR050659">
    <property type="entry name" value="Peptidase_M24B"/>
</dbReference>
<evidence type="ECO:0000259" key="1">
    <source>
        <dbReference type="Pfam" id="PF00557"/>
    </source>
</evidence>
<dbReference type="InterPro" id="IPR000587">
    <property type="entry name" value="Creatinase_N"/>
</dbReference>